<dbReference type="AlphaFoldDB" id="H6N624"/>
<feature type="region of interest" description="Disordered" evidence="1">
    <location>
        <begin position="76"/>
        <end position="95"/>
    </location>
</feature>
<gene>
    <name evidence="2" type="ordered locus">MHC_01150</name>
</gene>
<evidence type="ECO:0000313" key="2">
    <source>
        <dbReference type="EMBL" id="AEW45096.1"/>
    </source>
</evidence>
<dbReference type="OrthoDB" id="9822996at2"/>
<reference evidence="2 3" key="1">
    <citation type="journal article" date="2012" name="J. Bacteriol.">
        <title>Complete genome sequence of Mycoplasma haemocanis strain Illinois.</title>
        <authorList>
            <person name="do Nascimento N.C."/>
            <person name="Guimaraes A.M."/>
            <person name="Santos A.P."/>
            <person name="Sanmiguel P.J."/>
            <person name="Messick J.B."/>
        </authorList>
    </citation>
    <scope>NUCLEOTIDE SEQUENCE [LARGE SCALE GENOMIC DNA]</scope>
    <source>
        <strain evidence="2 3">Illinois</strain>
    </source>
</reference>
<accession>H6N624</accession>
<dbReference type="KEGG" id="mhe:MHC_01150"/>
<keyword evidence="3" id="KW-1185">Reference proteome</keyword>
<protein>
    <submittedName>
        <fullName evidence="2">Uncharacterized protein</fullName>
    </submittedName>
</protein>
<dbReference type="STRING" id="1111676.MHC_01150"/>
<dbReference type="HOGENOM" id="CLU_098620_0_0_14"/>
<dbReference type="EMBL" id="CP003199">
    <property type="protein sequence ID" value="AEW45096.1"/>
    <property type="molecule type" value="Genomic_DNA"/>
</dbReference>
<dbReference type="Proteomes" id="UP000009135">
    <property type="component" value="Chromosome"/>
</dbReference>
<sequence length="224" mass="25119">MIKVVAGVLGAGAVATGGALVYKGLLKSTTSSIKDLLATKNPEKRLISKSLGGSSSEWKEAWKLYLTAYKNNNQNPFSLTTDKPSTDPDGNQEAPSEFIDKCTFLASERVADEKDSRYQNVFKYCTRATLVKDLIFENYPNRKILSSTGSDDSEGWKSAWSRYKQRNPSTKVQGNDEWKLSEWTTHNTDDAPNGLKTKCVEKVKLEMFDTNNKDYKDTVDWCTN</sequence>
<organism evidence="2 3">
    <name type="scientific">Mycoplasma haemocanis (strain Illinois)</name>
    <dbReference type="NCBI Taxonomy" id="1111676"/>
    <lineage>
        <taxon>Bacteria</taxon>
        <taxon>Bacillati</taxon>
        <taxon>Mycoplasmatota</taxon>
        <taxon>Mollicutes</taxon>
        <taxon>Mycoplasmataceae</taxon>
        <taxon>Mycoplasma</taxon>
    </lineage>
</organism>
<evidence type="ECO:0000313" key="3">
    <source>
        <dbReference type="Proteomes" id="UP000009135"/>
    </source>
</evidence>
<name>H6N624_MYCHN</name>
<proteinExistence type="predicted"/>
<evidence type="ECO:0000256" key="1">
    <source>
        <dbReference type="SAM" id="MobiDB-lite"/>
    </source>
</evidence>